<reference evidence="6" key="1">
    <citation type="journal article" date="2014" name="Int. J. Syst. Evol. Microbiol.">
        <title>Complete genome sequence of Corynebacterium casei LMG S-19264T (=DSM 44701T), isolated from a smear-ripened cheese.</title>
        <authorList>
            <consortium name="US DOE Joint Genome Institute (JGI-PGF)"/>
            <person name="Walter F."/>
            <person name="Albersmeier A."/>
            <person name="Kalinowski J."/>
            <person name="Ruckert C."/>
        </authorList>
    </citation>
    <scope>NUCLEOTIDE SEQUENCE</scope>
    <source>
        <strain evidence="6">CGMCC 1.15794</strain>
    </source>
</reference>
<evidence type="ECO:0000259" key="4">
    <source>
        <dbReference type="SMART" id="SM00796"/>
    </source>
</evidence>
<organism evidence="6 7">
    <name type="scientific">Microbacterium album</name>
    <dbReference type="NCBI Taxonomy" id="2053191"/>
    <lineage>
        <taxon>Bacteria</taxon>
        <taxon>Bacillati</taxon>
        <taxon>Actinomycetota</taxon>
        <taxon>Actinomycetes</taxon>
        <taxon>Micrococcales</taxon>
        <taxon>Microbacteriaceae</taxon>
        <taxon>Microbacterium</taxon>
    </lineage>
</organism>
<dbReference type="RefSeq" id="WP_188754424.1">
    <property type="nucleotide sequence ID" value="NZ_BMJY01000001.1"/>
</dbReference>
<evidence type="ECO:0000259" key="5">
    <source>
        <dbReference type="SMART" id="SM00797"/>
    </source>
</evidence>
<dbReference type="GO" id="GO:0005524">
    <property type="term" value="F:ATP binding"/>
    <property type="evidence" value="ECO:0007669"/>
    <property type="project" value="UniProtKB-KW"/>
</dbReference>
<proteinExistence type="predicted"/>
<evidence type="ECO:0000256" key="3">
    <source>
        <dbReference type="ARBA" id="ARBA00022840"/>
    </source>
</evidence>
<accession>A0A917IC76</accession>
<dbReference type="InterPro" id="IPR052708">
    <property type="entry name" value="PxpC"/>
</dbReference>
<dbReference type="PANTHER" id="PTHR43309">
    <property type="entry name" value="5-OXOPROLINASE SUBUNIT C"/>
    <property type="match status" value="1"/>
</dbReference>
<dbReference type="NCBIfam" id="TIGR00724">
    <property type="entry name" value="urea_amlyse_rel"/>
    <property type="match status" value="1"/>
</dbReference>
<sequence>MSGLAPHSGRRVLRAGDRALLVEEADLDAATRLHAALSDAALPGVTELVPAARTVLVRFEPAIVSARDLGDRLRAVEPADATARDGRAVVLRVRYDGEDLEEAAAALRVSPEELAARHAAASWRVAFTGFAPGFGYLIGDDPLFDVPRRASPRTRVPAGAVALAGPYSGVYPREMPGGWQVIGRTDAVMWDALRDPPALLAPGAVVRFERVERLSVTGAAPGAVGRSADARYAVEVISPGVQLTVQDRGRAGRAALGVAASGAADRRALRAANEAVGNSPSAAALEVAGGGAVLRLRGAGVVAVAGARMDAVLTRSDGTVRMLERGVPAAAGDGDVLELGPAQEGLRAVVAVRGGIDAEPVLGSLSIDTLAGLGPFGGAPLAAGSVIPLRGPAAVRAAVLPGPAAPVRLPRPGDVVELRVVPGPRDDWFTPAAARALGEREWLVTPRADRVGVRLQAEPGDGAPLERAVTRELPSEAAVPGAVQVPPDGHPVLFLRDHPVTGGYPVIAVVADADLDVAGQLPPGARVRFRPA</sequence>
<dbReference type="InterPro" id="IPR029000">
    <property type="entry name" value="Cyclophilin-like_dom_sf"/>
</dbReference>
<dbReference type="SMART" id="SM00796">
    <property type="entry name" value="AHS1"/>
    <property type="match status" value="1"/>
</dbReference>
<keyword evidence="7" id="KW-1185">Reference proteome</keyword>
<keyword evidence="2 6" id="KW-0378">Hydrolase</keyword>
<feature type="domain" description="Carboxyltransferase" evidence="4">
    <location>
        <begin position="10"/>
        <end position="200"/>
    </location>
</feature>
<evidence type="ECO:0000313" key="7">
    <source>
        <dbReference type="Proteomes" id="UP000657592"/>
    </source>
</evidence>
<name>A0A917IC76_9MICO</name>
<dbReference type="Gene3D" id="2.40.100.10">
    <property type="entry name" value="Cyclophilin-like"/>
    <property type="match status" value="2"/>
</dbReference>
<keyword evidence="1" id="KW-0547">Nucleotide-binding</keyword>
<dbReference type="GO" id="GO:0016787">
    <property type="term" value="F:hydrolase activity"/>
    <property type="evidence" value="ECO:0007669"/>
    <property type="project" value="UniProtKB-KW"/>
</dbReference>
<dbReference type="SUPFAM" id="SSF160467">
    <property type="entry name" value="PH0987 N-terminal domain-like"/>
    <property type="match status" value="1"/>
</dbReference>
<dbReference type="Proteomes" id="UP000657592">
    <property type="component" value="Unassembled WGS sequence"/>
</dbReference>
<comment type="caution">
    <text evidence="6">The sequence shown here is derived from an EMBL/GenBank/DDBJ whole genome shotgun (WGS) entry which is preliminary data.</text>
</comment>
<feature type="domain" description="Carboxyltransferase" evidence="5">
    <location>
        <begin position="255"/>
        <end position="532"/>
    </location>
</feature>
<dbReference type="Pfam" id="PF02682">
    <property type="entry name" value="CT_C_D"/>
    <property type="match status" value="1"/>
</dbReference>
<dbReference type="AlphaFoldDB" id="A0A917IC76"/>
<dbReference type="InterPro" id="IPR003778">
    <property type="entry name" value="CT_A_B"/>
</dbReference>
<evidence type="ECO:0000256" key="2">
    <source>
        <dbReference type="ARBA" id="ARBA00022801"/>
    </source>
</evidence>
<gene>
    <name evidence="6" type="ORF">GCM10010921_02470</name>
</gene>
<evidence type="ECO:0000256" key="1">
    <source>
        <dbReference type="ARBA" id="ARBA00022741"/>
    </source>
</evidence>
<protein>
    <submittedName>
        <fullName evidence="6">Allophanate hydrolase</fullName>
    </submittedName>
</protein>
<dbReference type="SUPFAM" id="SSF50891">
    <property type="entry name" value="Cyclophilin-like"/>
    <property type="match status" value="2"/>
</dbReference>
<dbReference type="InterPro" id="IPR003833">
    <property type="entry name" value="CT_C_D"/>
</dbReference>
<evidence type="ECO:0000313" key="6">
    <source>
        <dbReference type="EMBL" id="GGH34622.1"/>
    </source>
</evidence>
<reference evidence="6" key="2">
    <citation type="submission" date="2020-09" db="EMBL/GenBank/DDBJ databases">
        <authorList>
            <person name="Sun Q."/>
            <person name="Zhou Y."/>
        </authorList>
    </citation>
    <scope>NUCLEOTIDE SEQUENCE</scope>
    <source>
        <strain evidence="6">CGMCC 1.15794</strain>
    </source>
</reference>
<keyword evidence="3" id="KW-0067">ATP-binding</keyword>
<dbReference type="EMBL" id="BMJY01000001">
    <property type="protein sequence ID" value="GGH34622.1"/>
    <property type="molecule type" value="Genomic_DNA"/>
</dbReference>
<dbReference type="Gene3D" id="3.30.1360.40">
    <property type="match status" value="1"/>
</dbReference>
<dbReference type="SMART" id="SM00797">
    <property type="entry name" value="AHS2"/>
    <property type="match status" value="1"/>
</dbReference>
<dbReference type="PANTHER" id="PTHR43309:SF3">
    <property type="entry name" value="5-OXOPROLINASE SUBUNIT C"/>
    <property type="match status" value="1"/>
</dbReference>
<dbReference type="Pfam" id="PF02626">
    <property type="entry name" value="CT_A_B"/>
    <property type="match status" value="1"/>
</dbReference>